<evidence type="ECO:0000259" key="5">
    <source>
        <dbReference type="PROSITE" id="PS50109"/>
    </source>
</evidence>
<dbReference type="SUPFAM" id="SSF52172">
    <property type="entry name" value="CheY-like"/>
    <property type="match status" value="2"/>
</dbReference>
<dbReference type="PROSITE" id="PS50109">
    <property type="entry name" value="HIS_KIN"/>
    <property type="match status" value="1"/>
</dbReference>
<dbReference type="Gene3D" id="1.10.287.130">
    <property type="match status" value="1"/>
</dbReference>
<evidence type="ECO:0000313" key="8">
    <source>
        <dbReference type="Proteomes" id="UP000542695"/>
    </source>
</evidence>
<evidence type="ECO:0000259" key="6">
    <source>
        <dbReference type="PROSITE" id="PS50110"/>
    </source>
</evidence>
<proteinExistence type="predicted"/>
<dbReference type="AlphaFoldDB" id="A0A7Y8D0M0"/>
<evidence type="ECO:0000256" key="3">
    <source>
        <dbReference type="ARBA" id="ARBA00022553"/>
    </source>
</evidence>
<reference evidence="7 8" key="1">
    <citation type="submission" date="2020-04" db="EMBL/GenBank/DDBJ databases">
        <title>Molecular characterization of pseudomonads from Agaricus bisporus reveal novel blotch 2 pathogens in Western Europe.</title>
        <authorList>
            <person name="Taparia T."/>
            <person name="Krijger M."/>
            <person name="Haynes E."/>
            <person name="Elpinstone J.G."/>
            <person name="Noble R."/>
            <person name="Van Der Wolf J."/>
        </authorList>
    </citation>
    <scope>NUCLEOTIDE SEQUENCE [LARGE SCALE GENOMIC DNA]</scope>
    <source>
        <strain evidence="7 8">P7765</strain>
    </source>
</reference>
<dbReference type="SMART" id="SM00448">
    <property type="entry name" value="REC"/>
    <property type="match status" value="1"/>
</dbReference>
<dbReference type="InterPro" id="IPR005467">
    <property type="entry name" value="His_kinase_dom"/>
</dbReference>
<dbReference type="Pfam" id="PF02518">
    <property type="entry name" value="HATPase_c"/>
    <property type="match status" value="1"/>
</dbReference>
<evidence type="ECO:0000313" key="7">
    <source>
        <dbReference type="EMBL" id="NWC79684.1"/>
    </source>
</evidence>
<dbReference type="Proteomes" id="UP000542695">
    <property type="component" value="Unassembled WGS sequence"/>
</dbReference>
<dbReference type="GO" id="GO:0000155">
    <property type="term" value="F:phosphorelay sensor kinase activity"/>
    <property type="evidence" value="ECO:0007669"/>
    <property type="project" value="InterPro"/>
</dbReference>
<dbReference type="PRINTS" id="PR00344">
    <property type="entry name" value="BCTRLSENSOR"/>
</dbReference>
<dbReference type="EC" id="2.7.13.3" evidence="2"/>
<dbReference type="InterPro" id="IPR004358">
    <property type="entry name" value="Sig_transdc_His_kin-like_C"/>
</dbReference>
<dbReference type="InterPro" id="IPR003661">
    <property type="entry name" value="HisK_dim/P_dom"/>
</dbReference>
<feature type="modified residue" description="4-aspartylphosphate" evidence="4">
    <location>
        <position position="469"/>
    </location>
</feature>
<evidence type="ECO:0000256" key="4">
    <source>
        <dbReference type="PROSITE-ProRule" id="PRU00169"/>
    </source>
</evidence>
<dbReference type="Pfam" id="PF00512">
    <property type="entry name" value="HisKA"/>
    <property type="match status" value="1"/>
</dbReference>
<dbReference type="InterPro" id="IPR001789">
    <property type="entry name" value="Sig_transdc_resp-reg_receiver"/>
</dbReference>
<dbReference type="InterPro" id="IPR036890">
    <property type="entry name" value="HATPase_C_sf"/>
</dbReference>
<dbReference type="InterPro" id="IPR011006">
    <property type="entry name" value="CheY-like_superfamily"/>
</dbReference>
<gene>
    <name evidence="7" type="ORF">HX798_05195</name>
</gene>
<dbReference type="InterPro" id="IPR036097">
    <property type="entry name" value="HisK_dim/P_sf"/>
</dbReference>
<dbReference type="EMBL" id="JACARV010000012">
    <property type="protein sequence ID" value="NWC79684.1"/>
    <property type="molecule type" value="Genomic_DNA"/>
</dbReference>
<dbReference type="InterPro" id="IPR003594">
    <property type="entry name" value="HATPase_dom"/>
</dbReference>
<evidence type="ECO:0000256" key="1">
    <source>
        <dbReference type="ARBA" id="ARBA00000085"/>
    </source>
</evidence>
<evidence type="ECO:0000256" key="2">
    <source>
        <dbReference type="ARBA" id="ARBA00012438"/>
    </source>
</evidence>
<dbReference type="CDD" id="cd00082">
    <property type="entry name" value="HisKA"/>
    <property type="match status" value="1"/>
</dbReference>
<name>A0A7Y8D0M0_PSEPU</name>
<dbReference type="SUPFAM" id="SSF47384">
    <property type="entry name" value="Homodimeric domain of signal transducing histidine kinase"/>
    <property type="match status" value="1"/>
</dbReference>
<dbReference type="Pfam" id="PF00072">
    <property type="entry name" value="Response_reg"/>
    <property type="match status" value="1"/>
</dbReference>
<dbReference type="RefSeq" id="WP_161871976.1">
    <property type="nucleotide sequence ID" value="NZ_JACARV010000012.1"/>
</dbReference>
<organism evidence="7 8">
    <name type="scientific">Pseudomonas putida</name>
    <name type="common">Arthrobacter siderocapsulatus</name>
    <dbReference type="NCBI Taxonomy" id="303"/>
    <lineage>
        <taxon>Bacteria</taxon>
        <taxon>Pseudomonadati</taxon>
        <taxon>Pseudomonadota</taxon>
        <taxon>Gammaproteobacteria</taxon>
        <taxon>Pseudomonadales</taxon>
        <taxon>Pseudomonadaceae</taxon>
        <taxon>Pseudomonas</taxon>
    </lineage>
</organism>
<comment type="catalytic activity">
    <reaction evidence="1">
        <text>ATP + protein L-histidine = ADP + protein N-phospho-L-histidine.</text>
        <dbReference type="EC" id="2.7.13.3"/>
    </reaction>
</comment>
<dbReference type="SMART" id="SM00388">
    <property type="entry name" value="HisKA"/>
    <property type="match status" value="1"/>
</dbReference>
<comment type="caution">
    <text evidence="7">The sequence shown here is derived from an EMBL/GenBank/DDBJ whole genome shotgun (WGS) entry which is preliminary data.</text>
</comment>
<dbReference type="PROSITE" id="PS50110">
    <property type="entry name" value="RESPONSE_REGULATORY"/>
    <property type="match status" value="1"/>
</dbReference>
<sequence>MASSLSLDERALILAPRQLATHTSTFLTSAGIDCVCSRDITHLRGGLDRGAGLLVVDEHTLNSSQNELLQAFIDQQPPWSDLPIVLLTQTPQASASPCTPADHPLGNLTLLAIPFEDEQLLELIKLALRQRRRQYLARDQLVDLQQRLDGHSEAQHSTEQAMHQTRKMDAIGQLAGGVAHDFNNLLTSIGGSFELIDRRLKQGSTKGLEGLLSRGQEAVSRAARLTHRLLAFSSRQSLHSRRIDLRALLQPQRLEAVLQHGVLLQLQIPEHTWPVAGDDTQLQEAVDNLLLNACEAMPNGGKVRVEASNREVAATQFADGSLAVGDYTCLSVTDEGQGMSQSTLEHAFEPFFSTKPVGQGIGLGLSMVYGFSKQSQGHVVLHSQIGQGTRVDLYLPRHLEQEQTQVQAAPPRSQGGGRTVLVVEDDPDVRQLLCQTLQEQGFPCCSACNASEALQVLRSSKAIDLLVSDVGLPGMNGRQLAEIARTLHPHLPILFITGYTETAMAREGFLGAGMQLMCKPFELAQFHARVMQILGET</sequence>
<protein>
    <recommendedName>
        <fullName evidence="2">histidine kinase</fullName>
        <ecNumber evidence="2">2.7.13.3</ecNumber>
    </recommendedName>
</protein>
<keyword evidence="3 4" id="KW-0597">Phosphoprotein</keyword>
<dbReference type="PANTHER" id="PTHR43065">
    <property type="entry name" value="SENSOR HISTIDINE KINASE"/>
    <property type="match status" value="1"/>
</dbReference>
<dbReference type="PANTHER" id="PTHR43065:SF42">
    <property type="entry name" value="TWO-COMPONENT SENSOR PPRA"/>
    <property type="match status" value="1"/>
</dbReference>
<dbReference type="Gene3D" id="3.40.50.2300">
    <property type="match status" value="1"/>
</dbReference>
<dbReference type="SUPFAM" id="SSF55874">
    <property type="entry name" value="ATPase domain of HSP90 chaperone/DNA topoisomerase II/histidine kinase"/>
    <property type="match status" value="1"/>
</dbReference>
<feature type="domain" description="Histidine kinase" evidence="5">
    <location>
        <begin position="177"/>
        <end position="399"/>
    </location>
</feature>
<dbReference type="SMART" id="SM00387">
    <property type="entry name" value="HATPase_c"/>
    <property type="match status" value="1"/>
</dbReference>
<dbReference type="Gene3D" id="3.30.565.10">
    <property type="entry name" value="Histidine kinase-like ATPase, C-terminal domain"/>
    <property type="match status" value="1"/>
</dbReference>
<feature type="domain" description="Response regulatory" evidence="6">
    <location>
        <begin position="419"/>
        <end position="534"/>
    </location>
</feature>
<accession>A0A7Y8D0M0</accession>